<feature type="region of interest" description="Disordered" evidence="1">
    <location>
        <begin position="101"/>
        <end position="126"/>
    </location>
</feature>
<comment type="caution">
    <text evidence="3">The sequence shown here is derived from an EMBL/GenBank/DDBJ whole genome shotgun (WGS) entry which is preliminary data.</text>
</comment>
<gene>
    <name evidence="3" type="ORF">Tco_0628428</name>
</gene>
<dbReference type="Proteomes" id="UP001151760">
    <property type="component" value="Unassembled WGS sequence"/>
</dbReference>
<keyword evidence="2" id="KW-0732">Signal</keyword>
<accession>A0ABQ4WR11</accession>
<evidence type="ECO:0000256" key="2">
    <source>
        <dbReference type="SAM" id="SignalP"/>
    </source>
</evidence>
<organism evidence="3 4">
    <name type="scientific">Tanacetum coccineum</name>
    <dbReference type="NCBI Taxonomy" id="301880"/>
    <lineage>
        <taxon>Eukaryota</taxon>
        <taxon>Viridiplantae</taxon>
        <taxon>Streptophyta</taxon>
        <taxon>Embryophyta</taxon>
        <taxon>Tracheophyta</taxon>
        <taxon>Spermatophyta</taxon>
        <taxon>Magnoliopsida</taxon>
        <taxon>eudicotyledons</taxon>
        <taxon>Gunneridae</taxon>
        <taxon>Pentapetalae</taxon>
        <taxon>asterids</taxon>
        <taxon>campanulids</taxon>
        <taxon>Asterales</taxon>
        <taxon>Asteraceae</taxon>
        <taxon>Asteroideae</taxon>
        <taxon>Anthemideae</taxon>
        <taxon>Anthemidinae</taxon>
        <taxon>Tanacetum</taxon>
    </lineage>
</organism>
<feature type="chain" id="PRO_5046613842" evidence="2">
    <location>
        <begin position="20"/>
        <end position="126"/>
    </location>
</feature>
<feature type="compositionally biased region" description="Basic and acidic residues" evidence="1">
    <location>
        <begin position="116"/>
        <end position="126"/>
    </location>
</feature>
<evidence type="ECO:0000313" key="3">
    <source>
        <dbReference type="EMBL" id="GJS55066.1"/>
    </source>
</evidence>
<keyword evidence="4" id="KW-1185">Reference proteome</keyword>
<reference evidence="3" key="2">
    <citation type="submission" date="2022-01" db="EMBL/GenBank/DDBJ databases">
        <authorList>
            <person name="Yamashiro T."/>
            <person name="Shiraishi A."/>
            <person name="Satake H."/>
            <person name="Nakayama K."/>
        </authorList>
    </citation>
    <scope>NUCLEOTIDE SEQUENCE</scope>
</reference>
<name>A0ABQ4WR11_9ASTR</name>
<dbReference type="EMBL" id="BQNB010008844">
    <property type="protein sequence ID" value="GJS55066.1"/>
    <property type="molecule type" value="Genomic_DNA"/>
</dbReference>
<reference evidence="3" key="1">
    <citation type="journal article" date="2022" name="Int. J. Mol. Sci.">
        <title>Draft Genome of Tanacetum Coccineum: Genomic Comparison of Closely Related Tanacetum-Family Plants.</title>
        <authorList>
            <person name="Yamashiro T."/>
            <person name="Shiraishi A."/>
            <person name="Nakayama K."/>
            <person name="Satake H."/>
        </authorList>
    </citation>
    <scope>NUCLEOTIDE SEQUENCE</scope>
</reference>
<feature type="compositionally biased region" description="Acidic residues" evidence="1">
    <location>
        <begin position="103"/>
        <end position="115"/>
    </location>
</feature>
<evidence type="ECO:0000256" key="1">
    <source>
        <dbReference type="SAM" id="MobiDB-lite"/>
    </source>
</evidence>
<feature type="signal peptide" evidence="2">
    <location>
        <begin position="1"/>
        <end position="19"/>
    </location>
</feature>
<proteinExistence type="predicted"/>
<protein>
    <submittedName>
        <fullName evidence="3">Uncharacterized protein</fullName>
    </submittedName>
</protein>
<evidence type="ECO:0000313" key="4">
    <source>
        <dbReference type="Proteomes" id="UP001151760"/>
    </source>
</evidence>
<sequence>MFFYLSRLSLLNVSSLVQARLDYTNGETDETPVLEYEAEMLEGLILSLRHVKELKIGYILIDVLSLLEAEGFIFPSHMKIVDADSRLYSYSDYMESHDWFNSDSDENVDSGELLDDDPKSEGDEPN</sequence>